<keyword evidence="4" id="KW-0564">Palmitate</keyword>
<dbReference type="Pfam" id="PF01547">
    <property type="entry name" value="SBP_bac_1"/>
    <property type="match status" value="1"/>
</dbReference>
<feature type="chain" id="PRO_5039621661" description="ABC transporter substrate-binding protein" evidence="6">
    <location>
        <begin position="20"/>
        <end position="530"/>
    </location>
</feature>
<evidence type="ECO:0008006" key="9">
    <source>
        <dbReference type="Google" id="ProtNLM"/>
    </source>
</evidence>
<dbReference type="SUPFAM" id="SSF53850">
    <property type="entry name" value="Periplasmic binding protein-like II"/>
    <property type="match status" value="1"/>
</dbReference>
<evidence type="ECO:0000256" key="2">
    <source>
        <dbReference type="ARBA" id="ARBA00022729"/>
    </source>
</evidence>
<dbReference type="PANTHER" id="PTHR43649:SF33">
    <property type="entry name" value="POLYGALACTURONAN_RHAMNOGALACTURONAN-BINDING PROTEIN YTCQ"/>
    <property type="match status" value="1"/>
</dbReference>
<dbReference type="PROSITE" id="PS51257">
    <property type="entry name" value="PROKAR_LIPOPROTEIN"/>
    <property type="match status" value="1"/>
</dbReference>
<feature type="signal peptide" evidence="6">
    <location>
        <begin position="1"/>
        <end position="19"/>
    </location>
</feature>
<keyword evidence="3" id="KW-0472">Membrane</keyword>
<keyword evidence="1" id="KW-1003">Cell membrane</keyword>
<accession>A0A917GY69</accession>
<proteinExistence type="predicted"/>
<name>A0A917GY69_9BACL</name>
<dbReference type="InterPro" id="IPR006059">
    <property type="entry name" value="SBP"/>
</dbReference>
<dbReference type="EMBL" id="BMHY01000002">
    <property type="protein sequence ID" value="GGG60889.1"/>
    <property type="molecule type" value="Genomic_DNA"/>
</dbReference>
<evidence type="ECO:0000256" key="5">
    <source>
        <dbReference type="ARBA" id="ARBA00023288"/>
    </source>
</evidence>
<evidence type="ECO:0000256" key="6">
    <source>
        <dbReference type="SAM" id="SignalP"/>
    </source>
</evidence>
<organism evidence="7 8">
    <name type="scientific">Paenibacillus radicis</name>
    <name type="common">ex Gao et al. 2016</name>
    <dbReference type="NCBI Taxonomy" id="1737354"/>
    <lineage>
        <taxon>Bacteria</taxon>
        <taxon>Bacillati</taxon>
        <taxon>Bacillota</taxon>
        <taxon>Bacilli</taxon>
        <taxon>Bacillales</taxon>
        <taxon>Paenibacillaceae</taxon>
        <taxon>Paenibacillus</taxon>
    </lineage>
</organism>
<evidence type="ECO:0000256" key="4">
    <source>
        <dbReference type="ARBA" id="ARBA00023139"/>
    </source>
</evidence>
<dbReference type="Gene3D" id="3.40.190.10">
    <property type="entry name" value="Periplasmic binding protein-like II"/>
    <property type="match status" value="2"/>
</dbReference>
<keyword evidence="8" id="KW-1185">Reference proteome</keyword>
<sequence>MKKSMISLLCVILLAGLLAACGDGGKTKNSNAGTDKGNGKEAAAAPTKFTMAKGTLAMKAIESVEDLNKDKWVLELEKRTNTDVNITLIPHKDFGQKVSLMFAGGDVPDVLVGNTTPSSNAMKDAVDAGVFMPLDDILKTHGQNLLNSIPKEAWDSVTYDGKIYSIPQYLSVQSRRATFVRADLLEKAGIEAPKTIDDLLPMLREFKKLGVEQPFGFRENFKYADFILGAYDVLPYSTMYEKQGDQIVPKFFDSENMMKALGVYKAMYDEGLMAKDFATITGAMWTKGRDSGKIGIYNANANQLGIYEAELKNAVPDGKLAMIASPTGPDGKGGMMLYNSTLEQAYLNAKLSKEKAEAIVKFFDYMVTEEAATFFSFGIEGENYTKEGDKINYKLPESEEDRFSEQRRDWLWLIKDGAYNADKLPLEPKGEEMLKSFESILPHEGRGGFSFAPELKSYTQYPDLAPKFDEPSKFILDHMIKMIYGKENISDWPKVIEEWKANGGNEIIKEATDRFNKQEGVEIGPGANVQ</sequence>
<evidence type="ECO:0000313" key="8">
    <source>
        <dbReference type="Proteomes" id="UP000600247"/>
    </source>
</evidence>
<dbReference type="RefSeq" id="WP_188888123.1">
    <property type="nucleotide sequence ID" value="NZ_BMHY01000002.1"/>
</dbReference>
<dbReference type="AlphaFoldDB" id="A0A917GY69"/>
<reference evidence="7 8" key="1">
    <citation type="journal article" date="2014" name="Int. J. Syst. Evol. Microbiol.">
        <title>Complete genome sequence of Corynebacterium casei LMG S-19264T (=DSM 44701T), isolated from a smear-ripened cheese.</title>
        <authorList>
            <consortium name="US DOE Joint Genome Institute (JGI-PGF)"/>
            <person name="Walter F."/>
            <person name="Albersmeier A."/>
            <person name="Kalinowski J."/>
            <person name="Ruckert C."/>
        </authorList>
    </citation>
    <scope>NUCLEOTIDE SEQUENCE [LARGE SCALE GENOMIC DNA]</scope>
    <source>
        <strain evidence="7 8">CGMCC 1.15286</strain>
    </source>
</reference>
<evidence type="ECO:0000256" key="3">
    <source>
        <dbReference type="ARBA" id="ARBA00023136"/>
    </source>
</evidence>
<dbReference type="PANTHER" id="PTHR43649">
    <property type="entry name" value="ARABINOSE-BINDING PROTEIN-RELATED"/>
    <property type="match status" value="1"/>
</dbReference>
<dbReference type="Proteomes" id="UP000600247">
    <property type="component" value="Unassembled WGS sequence"/>
</dbReference>
<evidence type="ECO:0000256" key="1">
    <source>
        <dbReference type="ARBA" id="ARBA00022475"/>
    </source>
</evidence>
<dbReference type="InterPro" id="IPR050490">
    <property type="entry name" value="Bact_solute-bd_prot1"/>
</dbReference>
<protein>
    <recommendedName>
        <fullName evidence="9">ABC transporter substrate-binding protein</fullName>
    </recommendedName>
</protein>
<gene>
    <name evidence="7" type="ORF">GCM10010918_12820</name>
</gene>
<keyword evidence="2 6" id="KW-0732">Signal</keyword>
<comment type="caution">
    <text evidence="7">The sequence shown here is derived from an EMBL/GenBank/DDBJ whole genome shotgun (WGS) entry which is preliminary data.</text>
</comment>
<evidence type="ECO:0000313" key="7">
    <source>
        <dbReference type="EMBL" id="GGG60889.1"/>
    </source>
</evidence>
<keyword evidence="5" id="KW-0449">Lipoprotein</keyword>